<keyword evidence="1" id="KW-0805">Transcription regulation</keyword>
<keyword evidence="3" id="KW-0804">Transcription</keyword>
<evidence type="ECO:0000256" key="2">
    <source>
        <dbReference type="ARBA" id="ARBA00023125"/>
    </source>
</evidence>
<protein>
    <recommendedName>
        <fullName evidence="5">NAC domain-containing protein</fullName>
    </recommendedName>
</protein>
<evidence type="ECO:0000259" key="5">
    <source>
        <dbReference type="PROSITE" id="PS51005"/>
    </source>
</evidence>
<dbReference type="PROSITE" id="PS51005">
    <property type="entry name" value="NAC"/>
    <property type="match status" value="1"/>
</dbReference>
<gene>
    <name evidence="6" type="ORF">DH2020_016604</name>
</gene>
<dbReference type="EMBL" id="JABTTQ020000009">
    <property type="protein sequence ID" value="KAK6149079.1"/>
    <property type="molecule type" value="Genomic_DNA"/>
</dbReference>
<evidence type="ECO:0000256" key="3">
    <source>
        <dbReference type="ARBA" id="ARBA00023163"/>
    </source>
</evidence>
<organism evidence="6 7">
    <name type="scientific">Rehmannia glutinosa</name>
    <name type="common">Chinese foxglove</name>
    <dbReference type="NCBI Taxonomy" id="99300"/>
    <lineage>
        <taxon>Eukaryota</taxon>
        <taxon>Viridiplantae</taxon>
        <taxon>Streptophyta</taxon>
        <taxon>Embryophyta</taxon>
        <taxon>Tracheophyta</taxon>
        <taxon>Spermatophyta</taxon>
        <taxon>Magnoliopsida</taxon>
        <taxon>eudicotyledons</taxon>
        <taxon>Gunneridae</taxon>
        <taxon>Pentapetalae</taxon>
        <taxon>asterids</taxon>
        <taxon>lamiids</taxon>
        <taxon>Lamiales</taxon>
        <taxon>Orobanchaceae</taxon>
        <taxon>Rehmannieae</taxon>
        <taxon>Rehmannia</taxon>
    </lineage>
</organism>
<sequence length="181" mass="20766">MTAAPEKNGLLLFHAGEDMIVQNENEYIDSILPVGYTFSPTDEELINHYLINKIKNKELPVNIIREVMLYDWPTPEQLTENYKPIRDQKEWYFFTPRNKIHLKGGRPSRSTPGGYWKATVAAVDICSNGRTVGQKTTLCFFAGKPGIGNKTNWIMHEYCIKEYSKSRNSNDMKVSSNSKKI</sequence>
<dbReference type="Proteomes" id="UP001318860">
    <property type="component" value="Unassembled WGS sequence"/>
</dbReference>
<keyword evidence="7" id="KW-1185">Reference proteome</keyword>
<dbReference type="InterPro" id="IPR036093">
    <property type="entry name" value="NAC_dom_sf"/>
</dbReference>
<evidence type="ECO:0000256" key="4">
    <source>
        <dbReference type="ARBA" id="ARBA00023242"/>
    </source>
</evidence>
<dbReference type="SUPFAM" id="SSF101941">
    <property type="entry name" value="NAC domain"/>
    <property type="match status" value="1"/>
</dbReference>
<evidence type="ECO:0000256" key="1">
    <source>
        <dbReference type="ARBA" id="ARBA00023015"/>
    </source>
</evidence>
<dbReference type="InterPro" id="IPR003441">
    <property type="entry name" value="NAC-dom"/>
</dbReference>
<dbReference type="Pfam" id="PF02365">
    <property type="entry name" value="NAM"/>
    <property type="match status" value="1"/>
</dbReference>
<comment type="caution">
    <text evidence="6">The sequence shown here is derived from an EMBL/GenBank/DDBJ whole genome shotgun (WGS) entry which is preliminary data.</text>
</comment>
<proteinExistence type="predicted"/>
<name>A0ABR0WPL4_REHGL</name>
<dbReference type="Gene3D" id="2.170.150.80">
    <property type="entry name" value="NAC domain"/>
    <property type="match status" value="1"/>
</dbReference>
<feature type="domain" description="NAC" evidence="5">
    <location>
        <begin position="32"/>
        <end position="180"/>
    </location>
</feature>
<accession>A0ABR0WPL4</accession>
<evidence type="ECO:0000313" key="6">
    <source>
        <dbReference type="EMBL" id="KAK6149079.1"/>
    </source>
</evidence>
<evidence type="ECO:0000313" key="7">
    <source>
        <dbReference type="Proteomes" id="UP001318860"/>
    </source>
</evidence>
<keyword evidence="2" id="KW-0238">DNA-binding</keyword>
<dbReference type="PANTHER" id="PTHR31719">
    <property type="entry name" value="NAC TRANSCRIPTION FACTOR 56"/>
    <property type="match status" value="1"/>
</dbReference>
<dbReference type="PANTHER" id="PTHR31719:SF94">
    <property type="entry name" value="PROTEIN ATAF2"/>
    <property type="match status" value="1"/>
</dbReference>
<reference evidence="6 7" key="1">
    <citation type="journal article" date="2021" name="Comput. Struct. Biotechnol. J.">
        <title>De novo genome assembly of the potent medicinal plant Rehmannia glutinosa using nanopore technology.</title>
        <authorList>
            <person name="Ma L."/>
            <person name="Dong C."/>
            <person name="Song C."/>
            <person name="Wang X."/>
            <person name="Zheng X."/>
            <person name="Niu Y."/>
            <person name="Chen S."/>
            <person name="Feng W."/>
        </authorList>
    </citation>
    <scope>NUCLEOTIDE SEQUENCE [LARGE SCALE GENOMIC DNA]</scope>
    <source>
        <strain evidence="6">DH-2019</strain>
    </source>
</reference>
<keyword evidence="4" id="KW-0539">Nucleus</keyword>